<keyword evidence="1" id="KW-0175">Coiled coil</keyword>
<dbReference type="eggNOG" id="ENOG502TEDQ">
    <property type="taxonomic scope" value="Eukaryota"/>
</dbReference>
<reference evidence="4" key="1">
    <citation type="journal article" date="2012" name="MBio">
        <title>Comparative genome analysis of Trichophyton rubrum and related dermatophytes reveals candidate genes involved in infection.</title>
        <authorList>
            <person name="Martinez D.A."/>
            <person name="Oliver B.G."/>
            <person name="Graeser Y."/>
            <person name="Goldberg J.M."/>
            <person name="Li W."/>
            <person name="Martinez-Rossi N.M."/>
            <person name="Monod M."/>
            <person name="Shelest E."/>
            <person name="Barton R.C."/>
            <person name="Birch E."/>
            <person name="Brakhage A.A."/>
            <person name="Chen Z."/>
            <person name="Gurr S.J."/>
            <person name="Heiman D."/>
            <person name="Heitman J."/>
            <person name="Kosti I."/>
            <person name="Rossi A."/>
            <person name="Saif S."/>
            <person name="Samalova M."/>
            <person name="Saunders C.W."/>
            <person name="Shea T."/>
            <person name="Summerbell R.C."/>
            <person name="Xu J."/>
            <person name="Young S."/>
            <person name="Zeng Q."/>
            <person name="Birren B.W."/>
            <person name="Cuomo C.A."/>
            <person name="White T.C."/>
        </authorList>
    </citation>
    <scope>NUCLEOTIDE SEQUENCE [LARGE SCALE GENOMIC DNA]</scope>
    <source>
        <strain evidence="4">ATCC MYA-4605 / CBS 113480</strain>
    </source>
</reference>
<keyword evidence="4" id="KW-1185">Reference proteome</keyword>
<feature type="region of interest" description="Disordered" evidence="2">
    <location>
        <begin position="226"/>
        <end position="263"/>
    </location>
</feature>
<sequence>MGRFQHSGGRSFADSWVRPTCVPTQVDILPVLDHGPPPPPPFGTPICGRSYTTEPLLFFNLDNGARRAVPLGFELPSCPPCSGPIRDSDPFMNGHSQDWEEMCVDEDSDGYMDEVDDEELATKKDGAETETVMGGQQVPGPEKPFEDLDGSEVEMGDDGTNMSLRETVKMLRGEVEELKKKMIRERLECQRLGSIVEEMMEYLKREEHTHWGHRSEQRANFYHHHNHFGMRPGEAGRRDTGQSHRPSTYKAPPRPSKSIDDYNNAWKSVSDSKDALGARVAIPWPTSSLQASPLSQHPQSQSGFLRPSHLPKEIRENIFQLRKWNAFSFFVQAFGLHPLYMQIDGARGQIEGPEEPREAILFDIRVQGASRERLAALKAQLVQEKLRWHPDRLKRLSIGFRGEEEETAKAVLSAVLASSQACNRCLNLLG</sequence>
<feature type="coiled-coil region" evidence="1">
    <location>
        <begin position="161"/>
        <end position="188"/>
    </location>
</feature>
<evidence type="ECO:0000313" key="4">
    <source>
        <dbReference type="Proteomes" id="UP000002035"/>
    </source>
</evidence>
<dbReference type="OMA" id="FQLRKWN"/>
<dbReference type="OrthoDB" id="4173321at2759"/>
<evidence type="ECO:0000313" key="3">
    <source>
        <dbReference type="EMBL" id="EEQ31876.1"/>
    </source>
</evidence>
<evidence type="ECO:0000256" key="1">
    <source>
        <dbReference type="SAM" id="Coils"/>
    </source>
</evidence>
<dbReference type="Proteomes" id="UP000002035">
    <property type="component" value="Unassembled WGS sequence"/>
</dbReference>
<organism evidence="3 4">
    <name type="scientific">Arthroderma otae (strain ATCC MYA-4605 / CBS 113480)</name>
    <name type="common">Microsporum canis</name>
    <dbReference type="NCBI Taxonomy" id="554155"/>
    <lineage>
        <taxon>Eukaryota</taxon>
        <taxon>Fungi</taxon>
        <taxon>Dikarya</taxon>
        <taxon>Ascomycota</taxon>
        <taxon>Pezizomycotina</taxon>
        <taxon>Eurotiomycetes</taxon>
        <taxon>Eurotiomycetidae</taxon>
        <taxon>Onygenales</taxon>
        <taxon>Arthrodermataceae</taxon>
        <taxon>Microsporum</taxon>
    </lineage>
</organism>
<dbReference type="GeneID" id="9230074"/>
<name>C5FP23_ARTOC</name>
<accession>C5FP23</accession>
<dbReference type="EMBL" id="DS995704">
    <property type="protein sequence ID" value="EEQ31876.1"/>
    <property type="molecule type" value="Genomic_DNA"/>
</dbReference>
<dbReference type="AlphaFoldDB" id="C5FP23"/>
<dbReference type="HOGENOM" id="CLU_602952_0_0_1"/>
<evidence type="ECO:0000256" key="2">
    <source>
        <dbReference type="SAM" id="MobiDB-lite"/>
    </source>
</evidence>
<gene>
    <name evidence="3" type="ORF">MCYG_04695</name>
</gene>
<protein>
    <submittedName>
        <fullName evidence="3">Uncharacterized protein</fullName>
    </submittedName>
</protein>
<dbReference type="RefSeq" id="XP_002846958.1">
    <property type="nucleotide sequence ID" value="XM_002846912.1"/>
</dbReference>
<proteinExistence type="predicted"/>
<dbReference type="VEuPathDB" id="FungiDB:MCYG_04695"/>